<organism evidence="4 5">
    <name type="scientific">Pocillopora meandrina</name>
    <dbReference type="NCBI Taxonomy" id="46732"/>
    <lineage>
        <taxon>Eukaryota</taxon>
        <taxon>Metazoa</taxon>
        <taxon>Cnidaria</taxon>
        <taxon>Anthozoa</taxon>
        <taxon>Hexacorallia</taxon>
        <taxon>Scleractinia</taxon>
        <taxon>Astrocoeniina</taxon>
        <taxon>Pocilloporidae</taxon>
        <taxon>Pocillopora</taxon>
    </lineage>
</organism>
<proteinExistence type="predicted"/>
<feature type="region of interest" description="Disordered" evidence="2">
    <location>
        <begin position="302"/>
        <end position="327"/>
    </location>
</feature>
<dbReference type="InterPro" id="IPR036872">
    <property type="entry name" value="CH_dom_sf"/>
</dbReference>
<sequence>MGHLARNKVRTGSVTASEIVSGVQRATISLVWSIIFQFQVVIKAIQPSQTDYGVDQKLLGWCQYQLKGYKSKVEVTNLTTSWMDGLAFNALLHSFNPSHFDFDAISASDGEKRLANALNLATKNYGVPPIFDLEDFGIETPDKNMITLFLSYLYQFTRSGALSVESFETFRKQTSSEVKTEYKVQTFSTRYETSSSRATTYDVRTTSTTHQGKNDSVFYENQSVGNERVLRVTGFPSSIQIQGRKGFVVSPFRKPSSSSSRNSSRASSPDSKELKDEPLTFTSSPQMSWNESYEYKVATRNVTSDSHVTSTSSTNMLSSQSSEDDSARVDKLISMVQNGQTNENHKEVVPGDAKSDSEKRITYTVEKRTERAPVVNIETEETVVDEMVKKTISTVEDEQERERTGKSDAEIDAKEGDGSNKDAATPEKDRKGEVLHENTTPPDGRTNKTREVLLVSTARISGEENPKKTEPDGRASWLSVSTEDDGEQSPDASLVHYFRYGKDESSPPRYLTQIQINLGGQRENNVGSPAGSINFVDYLKRKLDAVDRDLFDIEYGAGQSDKESMDLQTTKKALDQHKDVLLELESVEAHTYDVLEEGKNLVNEKCFDSSHEEYFSDRMEATEGKLKRTEEVVNKEHQRLFDLYVILLNQHLERMNDWLVRAESRMALDDDVEPTYEGVNLQIVNHKTFQEDLSNHSMVNMILDMDMEDPAIDETIRDWVKVLSERWAAVWTWAEEWKEKLYKALIDWNKLREEETVLLSWLSSKEQTMDVIGQTDITDEEQVKMHLNLLETLEREMDAQGTRLESLHQIGEELIRDADYHNSTAKAIWDQLEDFDECWKAISNSVKERKAVLQDTQSKVKQMGDLMKEVRAWMDEAEKLIKFIRLQSDPEKETKIQEKIELKCEEKDRNQLKVDEINRLEEELSANIDKRSNYYMKRVTKPFNKRWDDTRIALDRFRNDDYPFVKPDDCFLVKCLKKALVVN</sequence>
<dbReference type="SUPFAM" id="SSF46966">
    <property type="entry name" value="Spectrin repeat"/>
    <property type="match status" value="3"/>
</dbReference>
<feature type="compositionally biased region" description="Basic and acidic residues" evidence="2">
    <location>
        <begin position="400"/>
        <end position="436"/>
    </location>
</feature>
<comment type="caution">
    <text evidence="4">The sequence shown here is derived from an EMBL/GenBank/DDBJ whole genome shotgun (WGS) entry which is preliminary data.</text>
</comment>
<feature type="domain" description="Calponin-homology (CH)" evidence="3">
    <location>
        <begin position="52"/>
        <end position="158"/>
    </location>
</feature>
<dbReference type="InterPro" id="IPR002017">
    <property type="entry name" value="Spectrin_repeat"/>
</dbReference>
<dbReference type="InterPro" id="IPR001715">
    <property type="entry name" value="CH_dom"/>
</dbReference>
<evidence type="ECO:0000313" key="5">
    <source>
        <dbReference type="Proteomes" id="UP001159428"/>
    </source>
</evidence>
<dbReference type="PROSITE" id="PS50021">
    <property type="entry name" value="CH"/>
    <property type="match status" value="1"/>
</dbReference>
<evidence type="ECO:0000256" key="2">
    <source>
        <dbReference type="SAM" id="MobiDB-lite"/>
    </source>
</evidence>
<dbReference type="SMART" id="SM00033">
    <property type="entry name" value="CH"/>
    <property type="match status" value="1"/>
</dbReference>
<dbReference type="Pfam" id="PF00435">
    <property type="entry name" value="Spectrin"/>
    <property type="match status" value="1"/>
</dbReference>
<evidence type="ECO:0000313" key="4">
    <source>
        <dbReference type="EMBL" id="CAH3120976.1"/>
    </source>
</evidence>
<gene>
    <name evidence="4" type="ORF">PMEA_00008976</name>
</gene>
<dbReference type="AlphaFoldDB" id="A0AAU9WNZ2"/>
<keyword evidence="5" id="KW-1185">Reference proteome</keyword>
<evidence type="ECO:0000259" key="3">
    <source>
        <dbReference type="PROSITE" id="PS50021"/>
    </source>
</evidence>
<dbReference type="SMART" id="SM00150">
    <property type="entry name" value="SPEC"/>
    <property type="match status" value="2"/>
</dbReference>
<dbReference type="CDD" id="cd00176">
    <property type="entry name" value="SPEC"/>
    <property type="match status" value="2"/>
</dbReference>
<accession>A0AAU9WNZ2</accession>
<reference evidence="4 5" key="1">
    <citation type="submission" date="2022-05" db="EMBL/GenBank/DDBJ databases">
        <authorList>
            <consortium name="Genoscope - CEA"/>
            <person name="William W."/>
        </authorList>
    </citation>
    <scope>NUCLEOTIDE SEQUENCE [LARGE SCALE GENOMIC DNA]</scope>
</reference>
<protein>
    <recommendedName>
        <fullName evidence="3">Calponin-homology (CH) domain-containing protein</fullName>
    </recommendedName>
</protein>
<feature type="compositionally biased region" description="Basic and acidic residues" evidence="2">
    <location>
        <begin position="461"/>
        <end position="473"/>
    </location>
</feature>
<evidence type="ECO:0000256" key="1">
    <source>
        <dbReference type="ARBA" id="ARBA00022737"/>
    </source>
</evidence>
<dbReference type="SUPFAM" id="SSF47576">
    <property type="entry name" value="Calponin-homology domain, CH-domain"/>
    <property type="match status" value="1"/>
</dbReference>
<dbReference type="InterPro" id="IPR018159">
    <property type="entry name" value="Spectrin/alpha-actinin"/>
</dbReference>
<name>A0AAU9WNZ2_9CNID</name>
<feature type="compositionally biased region" description="Low complexity" evidence="2">
    <location>
        <begin position="250"/>
        <end position="269"/>
    </location>
</feature>
<dbReference type="PANTHER" id="PTHR11915">
    <property type="entry name" value="SPECTRIN/FILAMIN RELATED CYTOSKELETAL PROTEIN"/>
    <property type="match status" value="1"/>
</dbReference>
<feature type="region of interest" description="Disordered" evidence="2">
    <location>
        <begin position="250"/>
        <end position="285"/>
    </location>
</feature>
<dbReference type="Gene3D" id="1.20.58.60">
    <property type="match status" value="2"/>
</dbReference>
<feature type="compositionally biased region" description="Low complexity" evidence="2">
    <location>
        <begin position="302"/>
        <end position="321"/>
    </location>
</feature>
<feature type="region of interest" description="Disordered" evidence="2">
    <location>
        <begin position="390"/>
        <end position="490"/>
    </location>
</feature>
<dbReference type="Gene3D" id="1.10.418.10">
    <property type="entry name" value="Calponin-like domain"/>
    <property type="match status" value="1"/>
</dbReference>
<dbReference type="Pfam" id="PF00307">
    <property type="entry name" value="CH"/>
    <property type="match status" value="1"/>
</dbReference>
<dbReference type="Proteomes" id="UP001159428">
    <property type="component" value="Unassembled WGS sequence"/>
</dbReference>
<keyword evidence="1" id="KW-0677">Repeat</keyword>
<dbReference type="EMBL" id="CALNXJ010000018">
    <property type="protein sequence ID" value="CAH3120976.1"/>
    <property type="molecule type" value="Genomic_DNA"/>
</dbReference>